<gene>
    <name evidence="2" type="ORF">R3W88_014412</name>
</gene>
<dbReference type="InterPro" id="IPR013083">
    <property type="entry name" value="Znf_RING/FYVE/PHD"/>
</dbReference>
<feature type="domain" description="RING-type" evidence="1">
    <location>
        <begin position="38"/>
        <end position="79"/>
    </location>
</feature>
<dbReference type="SUPFAM" id="SSF57850">
    <property type="entry name" value="RING/U-box"/>
    <property type="match status" value="1"/>
</dbReference>
<name>A0AAV9KU00_9SOLN</name>
<evidence type="ECO:0000313" key="3">
    <source>
        <dbReference type="Proteomes" id="UP001311915"/>
    </source>
</evidence>
<dbReference type="Proteomes" id="UP001311915">
    <property type="component" value="Unassembled WGS sequence"/>
</dbReference>
<comment type="caution">
    <text evidence="2">The sequence shown here is derived from an EMBL/GenBank/DDBJ whole genome shotgun (WGS) entry which is preliminary data.</text>
</comment>
<protein>
    <recommendedName>
        <fullName evidence="1">RING-type domain-containing protein</fullName>
    </recommendedName>
</protein>
<dbReference type="InterPro" id="IPR001841">
    <property type="entry name" value="Znf_RING"/>
</dbReference>
<dbReference type="Pfam" id="PF13639">
    <property type="entry name" value="zf-RING_2"/>
    <property type="match status" value="1"/>
</dbReference>
<keyword evidence="3" id="KW-1185">Reference proteome</keyword>
<dbReference type="EMBL" id="JAWPEI010000009">
    <property type="protein sequence ID" value="KAK4716074.1"/>
    <property type="molecule type" value="Genomic_DNA"/>
</dbReference>
<dbReference type="Gene3D" id="3.30.40.10">
    <property type="entry name" value="Zinc/RING finger domain, C3HC4 (zinc finger)"/>
    <property type="match status" value="1"/>
</dbReference>
<reference evidence="2 3" key="1">
    <citation type="submission" date="2023-10" db="EMBL/GenBank/DDBJ databases">
        <title>Genome-Wide Identification Analysis in wild type Solanum Pinnatisectum Reveals Some Genes Defensing Phytophthora Infestans.</title>
        <authorList>
            <person name="Sun C."/>
        </authorList>
    </citation>
    <scope>NUCLEOTIDE SEQUENCE [LARGE SCALE GENOMIC DNA]</scope>
    <source>
        <strain evidence="2">LQN</strain>
        <tissue evidence="2">Leaf</tissue>
    </source>
</reference>
<sequence length="94" mass="11242">MCIDENCVWVLIKSLIKHARREFRLLPTVRSRMYFLQRCSVGMGSYLREQEAYNMPCNHTFHSGYIDTWLLKTPSCPMCCYTCKCFDIYNERKP</sequence>
<organism evidence="2 3">
    <name type="scientific">Solanum pinnatisectum</name>
    <name type="common">tansyleaf nightshade</name>
    <dbReference type="NCBI Taxonomy" id="50273"/>
    <lineage>
        <taxon>Eukaryota</taxon>
        <taxon>Viridiplantae</taxon>
        <taxon>Streptophyta</taxon>
        <taxon>Embryophyta</taxon>
        <taxon>Tracheophyta</taxon>
        <taxon>Spermatophyta</taxon>
        <taxon>Magnoliopsida</taxon>
        <taxon>eudicotyledons</taxon>
        <taxon>Gunneridae</taxon>
        <taxon>Pentapetalae</taxon>
        <taxon>asterids</taxon>
        <taxon>lamiids</taxon>
        <taxon>Solanales</taxon>
        <taxon>Solanaceae</taxon>
        <taxon>Solanoideae</taxon>
        <taxon>Solaneae</taxon>
        <taxon>Solanum</taxon>
    </lineage>
</organism>
<proteinExistence type="predicted"/>
<evidence type="ECO:0000259" key="1">
    <source>
        <dbReference type="Pfam" id="PF13639"/>
    </source>
</evidence>
<dbReference type="AlphaFoldDB" id="A0AAV9KU00"/>
<evidence type="ECO:0000313" key="2">
    <source>
        <dbReference type="EMBL" id="KAK4716074.1"/>
    </source>
</evidence>
<accession>A0AAV9KU00</accession>